<feature type="domain" description="Conserved oligomeric Golgi complex subunit 3 C-terminal" evidence="11">
    <location>
        <begin position="249"/>
        <end position="612"/>
    </location>
</feature>
<dbReference type="GO" id="GO:0000139">
    <property type="term" value="C:Golgi membrane"/>
    <property type="evidence" value="ECO:0007669"/>
    <property type="project" value="UniProtKB-SubCell"/>
</dbReference>
<dbReference type="GO" id="GO:0006886">
    <property type="term" value="P:intracellular protein transport"/>
    <property type="evidence" value="ECO:0007669"/>
    <property type="project" value="InterPro"/>
</dbReference>
<comment type="similarity">
    <text evidence="2">Belongs to the COG3 family.</text>
</comment>
<evidence type="ECO:0000256" key="6">
    <source>
        <dbReference type="ARBA" id="ARBA00023034"/>
    </source>
</evidence>
<evidence type="ECO:0000256" key="1">
    <source>
        <dbReference type="ARBA" id="ARBA00004395"/>
    </source>
</evidence>
<dbReference type="Proteomes" id="UP000076632">
    <property type="component" value="Unassembled WGS sequence"/>
</dbReference>
<dbReference type="FunCoup" id="A0A165GLB8">
    <property type="interactions" value="697"/>
</dbReference>
<dbReference type="EMBL" id="KV407459">
    <property type="protein sequence ID" value="KZF22330.1"/>
    <property type="molecule type" value="Genomic_DNA"/>
</dbReference>
<dbReference type="RefSeq" id="XP_018187885.1">
    <property type="nucleotide sequence ID" value="XM_018329877.1"/>
</dbReference>
<feature type="region of interest" description="Disordered" evidence="9">
    <location>
        <begin position="34"/>
        <end position="53"/>
    </location>
</feature>
<evidence type="ECO:0000259" key="11">
    <source>
        <dbReference type="Pfam" id="PF20671"/>
    </source>
</evidence>
<feature type="compositionally biased region" description="Low complexity" evidence="9">
    <location>
        <begin position="754"/>
        <end position="772"/>
    </location>
</feature>
<evidence type="ECO:0000256" key="7">
    <source>
        <dbReference type="ARBA" id="ARBA00023136"/>
    </source>
</evidence>
<dbReference type="InterPro" id="IPR007265">
    <property type="entry name" value="COG_su3"/>
</dbReference>
<feature type="region of interest" description="Disordered" evidence="9">
    <location>
        <begin position="806"/>
        <end position="846"/>
    </location>
</feature>
<evidence type="ECO:0000256" key="5">
    <source>
        <dbReference type="ARBA" id="ARBA00022927"/>
    </source>
</evidence>
<dbReference type="InParanoid" id="A0A165GLB8"/>
<evidence type="ECO:0000256" key="8">
    <source>
        <dbReference type="ARBA" id="ARBA00031339"/>
    </source>
</evidence>
<evidence type="ECO:0000256" key="2">
    <source>
        <dbReference type="ARBA" id="ARBA00009936"/>
    </source>
</evidence>
<dbReference type="STRING" id="1328760.A0A165GLB8"/>
<sequence length="846" mass="95240">MNIEEERGPIEGPPEATVIRRAKSYSDFYRAVKAQQRQQNGRHADGREQKPVPALRSELEFGASYRELEEELLQASNEDYQIYLDQIYLSQAHLDSLLSEANTTLRLLSSITETFKSVEAQTAIFQNQCEGLLSDQHRITKLADDISDNLRYYSYLEPITRKLNAPTAGNFVRGIEFSEMLTTLDTCLDYMQAHPEQREAPTYRSRYRMLLTRALTLTRLHFVNALRDIAADVTRRMADRQQVNDTAMSALLYAKFQVEAPELKKLAMQIQKRAGAPAGAEPGQEGEYQSLMNELYTSYSATRAKLILPLSRKKMAEIALAPSTSKDIITFARSSIGYLRVLCSDEYELWHEWFDGNDGVYDFLESMCEPLYDHLRPKIIHETQFLKLCELCTFLQTQYVQNFDDDEEEEEEAIEDDQLDFSVLIHPALQDTQTRLVFRAQAILGNDIENYRPTAKDLEYPPGDRRASVSSTPSVQKQPVLSGTRDRNVSRTLPPMAKSPTTLDGEKDDLFDTQQLFSGWYPTLRTAIWLLSRIYRLVNSTVFDDLAHQIVHQTTLSLHQAAAQIPKMNPDTATPVDSQLFLIKHLLILKQQIVAFDIEYVTPDISLDFSAVANTFWELRERGGLFNPANLVRLMGGTLLPRVVENMLDAKVELDGRLRTVINEFTHGFAARVTDPVSQSSMSKSTSSSPFVPAAAAADVRAAAQKEVPILREKLDQYLDDPRTKETLVAAVREQVEIDYEAFHERLHNGAGGSVAAAKGSRPTTTSALTTPTRKHGKGREDDVWDPDTFAEWINGVFAVKSTYSISSPAGGRRASRTDRPPLSRSGSKLSRTGSKRSHRSGTTAA</sequence>
<dbReference type="GeneID" id="28895014"/>
<feature type="compositionally biased region" description="Basic and acidic residues" evidence="9">
    <location>
        <begin position="454"/>
        <end position="467"/>
    </location>
</feature>
<feature type="region of interest" description="Disordered" evidence="9">
    <location>
        <begin position="751"/>
        <end position="784"/>
    </location>
</feature>
<dbReference type="InterPro" id="IPR048320">
    <property type="entry name" value="COG3_N"/>
</dbReference>
<keyword evidence="6" id="KW-0333">Golgi apparatus</keyword>
<feature type="region of interest" description="Disordered" evidence="9">
    <location>
        <begin position="454"/>
        <end position="505"/>
    </location>
</feature>
<dbReference type="GO" id="GO:0007030">
    <property type="term" value="P:Golgi organization"/>
    <property type="evidence" value="ECO:0007669"/>
    <property type="project" value="TreeGrafter"/>
</dbReference>
<dbReference type="Pfam" id="PF20671">
    <property type="entry name" value="COG3_C"/>
    <property type="match status" value="1"/>
</dbReference>
<evidence type="ECO:0000256" key="3">
    <source>
        <dbReference type="ARBA" id="ARBA00020976"/>
    </source>
</evidence>
<dbReference type="InterPro" id="IPR048685">
    <property type="entry name" value="COG3_C"/>
</dbReference>
<keyword evidence="13" id="KW-1185">Reference proteome</keyword>
<reference evidence="12 13" key="1">
    <citation type="journal article" date="2016" name="Fungal Biol.">
        <title>The genome of Xylona heveae provides a window into fungal endophytism.</title>
        <authorList>
            <person name="Gazis R."/>
            <person name="Kuo A."/>
            <person name="Riley R."/>
            <person name="LaButti K."/>
            <person name="Lipzen A."/>
            <person name="Lin J."/>
            <person name="Amirebrahimi M."/>
            <person name="Hesse C.N."/>
            <person name="Spatafora J.W."/>
            <person name="Henrissat B."/>
            <person name="Hainaut M."/>
            <person name="Grigoriev I.V."/>
            <person name="Hibbett D.S."/>
        </authorList>
    </citation>
    <scope>NUCLEOTIDE SEQUENCE [LARGE SCALE GENOMIC DNA]</scope>
    <source>
        <strain evidence="12 13">TC161</strain>
    </source>
</reference>
<dbReference type="PANTHER" id="PTHR13302:SF8">
    <property type="entry name" value="CONSERVED OLIGOMERIC GOLGI COMPLEX SUBUNIT 3"/>
    <property type="match status" value="1"/>
</dbReference>
<protein>
    <recommendedName>
        <fullName evidence="3">Conserved oligomeric Golgi complex subunit 3</fullName>
    </recommendedName>
    <alternativeName>
        <fullName evidence="8">Component of oligomeric Golgi complex 3</fullName>
    </alternativeName>
</protein>
<feature type="compositionally biased region" description="Polar residues" evidence="9">
    <location>
        <begin position="468"/>
        <end position="481"/>
    </location>
</feature>
<evidence type="ECO:0000256" key="9">
    <source>
        <dbReference type="SAM" id="MobiDB-lite"/>
    </source>
</evidence>
<gene>
    <name evidence="12" type="ORF">L228DRAFT_211055</name>
</gene>
<keyword evidence="5" id="KW-0653">Protein transport</keyword>
<dbReference type="OMA" id="DEFELWG"/>
<keyword evidence="7" id="KW-0472">Membrane</keyword>
<evidence type="ECO:0000313" key="13">
    <source>
        <dbReference type="Proteomes" id="UP000076632"/>
    </source>
</evidence>
<dbReference type="GO" id="GO:0006914">
    <property type="term" value="P:autophagy"/>
    <property type="evidence" value="ECO:0007669"/>
    <property type="project" value="TreeGrafter"/>
</dbReference>
<dbReference type="AlphaFoldDB" id="A0A165GLB8"/>
<comment type="subcellular location">
    <subcellularLocation>
        <location evidence="1">Golgi apparatus membrane</location>
        <topology evidence="1">Peripheral membrane protein</topology>
    </subcellularLocation>
</comment>
<organism evidence="12 13">
    <name type="scientific">Xylona heveae (strain CBS 132557 / TC161)</name>
    <dbReference type="NCBI Taxonomy" id="1328760"/>
    <lineage>
        <taxon>Eukaryota</taxon>
        <taxon>Fungi</taxon>
        <taxon>Dikarya</taxon>
        <taxon>Ascomycota</taxon>
        <taxon>Pezizomycotina</taxon>
        <taxon>Xylonomycetes</taxon>
        <taxon>Xylonales</taxon>
        <taxon>Xylonaceae</taxon>
        <taxon>Xylona</taxon>
    </lineage>
</organism>
<accession>A0A165GLB8</accession>
<evidence type="ECO:0000313" key="12">
    <source>
        <dbReference type="EMBL" id="KZF22330.1"/>
    </source>
</evidence>
<feature type="domain" description="Conserved oligomeric Golgi complex subunit 3 N-terminal" evidence="10">
    <location>
        <begin position="83"/>
        <end position="227"/>
    </location>
</feature>
<dbReference type="GO" id="GO:0017119">
    <property type="term" value="C:Golgi transport complex"/>
    <property type="evidence" value="ECO:0007669"/>
    <property type="project" value="TreeGrafter"/>
</dbReference>
<keyword evidence="4" id="KW-0813">Transport</keyword>
<name>A0A165GLB8_XYLHT</name>
<dbReference type="OrthoDB" id="296793at2759"/>
<proteinExistence type="inferred from homology"/>
<dbReference type="PANTHER" id="PTHR13302">
    <property type="entry name" value="CONSERVED OLIGOMERIC GOLGI COMPLEX COMPONENT 3"/>
    <property type="match status" value="1"/>
</dbReference>
<evidence type="ECO:0000259" key="10">
    <source>
        <dbReference type="Pfam" id="PF04136"/>
    </source>
</evidence>
<dbReference type="Pfam" id="PF04136">
    <property type="entry name" value="COG3_N"/>
    <property type="match status" value="1"/>
</dbReference>
<dbReference type="GO" id="GO:0005801">
    <property type="term" value="C:cis-Golgi network"/>
    <property type="evidence" value="ECO:0007669"/>
    <property type="project" value="InterPro"/>
</dbReference>
<evidence type="ECO:0000256" key="4">
    <source>
        <dbReference type="ARBA" id="ARBA00022448"/>
    </source>
</evidence>
<dbReference type="GO" id="GO:0006891">
    <property type="term" value="P:intra-Golgi vesicle-mediated transport"/>
    <property type="evidence" value="ECO:0007669"/>
    <property type="project" value="TreeGrafter"/>
</dbReference>